<feature type="chain" id="PRO_5005893777" description="Glucosidase 2 subunit beta" evidence="9">
    <location>
        <begin position="20"/>
        <end position="516"/>
    </location>
</feature>
<dbReference type="WBParaSite" id="SPAL_0000024300.1">
    <property type="protein sequence ID" value="SPAL_0000024300.1"/>
    <property type="gene ID" value="SPAL_0000024300"/>
</dbReference>
<dbReference type="GO" id="GO:0005509">
    <property type="term" value="F:calcium ion binding"/>
    <property type="evidence" value="ECO:0007669"/>
    <property type="project" value="InterPro"/>
</dbReference>
<feature type="domain" description="EF-hand" evidence="10">
    <location>
        <begin position="210"/>
        <end position="245"/>
    </location>
</feature>
<dbReference type="Pfam" id="PF12999">
    <property type="entry name" value="PRKCSH-like"/>
    <property type="match status" value="1"/>
</dbReference>
<dbReference type="Gene3D" id="2.70.130.10">
    <property type="entry name" value="Mannose-6-phosphate receptor binding domain"/>
    <property type="match status" value="1"/>
</dbReference>
<dbReference type="InterPro" id="IPR002172">
    <property type="entry name" value="LDrepeatLR_classA_rpt"/>
</dbReference>
<evidence type="ECO:0000259" key="11">
    <source>
        <dbReference type="PROSITE" id="PS51914"/>
    </source>
</evidence>
<dbReference type="Proteomes" id="UP000046392">
    <property type="component" value="Unplaced"/>
</dbReference>
<dbReference type="STRING" id="174720.A0A0N5B2D6"/>
<dbReference type="InterPro" id="IPR018247">
    <property type="entry name" value="EF_Hand_1_Ca_BS"/>
</dbReference>
<evidence type="ECO:0000256" key="3">
    <source>
        <dbReference type="ARBA" id="ARBA00022824"/>
    </source>
</evidence>
<evidence type="ECO:0000256" key="6">
    <source>
        <dbReference type="PROSITE-ProRule" id="PRU00124"/>
    </source>
</evidence>
<evidence type="ECO:0000256" key="2">
    <source>
        <dbReference type="ARBA" id="ARBA00022729"/>
    </source>
</evidence>
<feature type="region of interest" description="Disordered" evidence="8">
    <location>
        <begin position="280"/>
        <end position="358"/>
    </location>
</feature>
<evidence type="ECO:0000256" key="9">
    <source>
        <dbReference type="SAM" id="SignalP"/>
    </source>
</evidence>
<protein>
    <recommendedName>
        <fullName evidence="1">Glucosidase 2 subunit beta</fullName>
    </recommendedName>
</protein>
<dbReference type="PROSITE" id="PS00018">
    <property type="entry name" value="EF_HAND_1"/>
    <property type="match status" value="1"/>
</dbReference>
<dbReference type="SUPFAM" id="SSF50911">
    <property type="entry name" value="Mannose 6-phosphate receptor domain"/>
    <property type="match status" value="1"/>
</dbReference>
<keyword evidence="7" id="KW-0175">Coiled coil</keyword>
<keyword evidence="12" id="KW-1185">Reference proteome</keyword>
<dbReference type="Pfam" id="PF13015">
    <property type="entry name" value="PRKCSH_1"/>
    <property type="match status" value="1"/>
</dbReference>
<dbReference type="InterPro" id="IPR009011">
    <property type="entry name" value="Man6P_isomerase_rcpt-bd_dom_sf"/>
</dbReference>
<dbReference type="PANTHER" id="PTHR12630:SF1">
    <property type="entry name" value="GLUCOSIDASE 2 SUBUNIT BETA"/>
    <property type="match status" value="1"/>
</dbReference>
<dbReference type="CDD" id="cd00112">
    <property type="entry name" value="LDLa"/>
    <property type="match status" value="1"/>
</dbReference>
<evidence type="ECO:0000313" key="12">
    <source>
        <dbReference type="Proteomes" id="UP000046392"/>
    </source>
</evidence>
<feature type="coiled-coil region" evidence="7">
    <location>
        <begin position="157"/>
        <end position="198"/>
    </location>
</feature>
<dbReference type="PANTHER" id="PTHR12630">
    <property type="entry name" value="N-LINKED OLIGOSACCHARIDE PROCESSING"/>
    <property type="match status" value="1"/>
</dbReference>
<dbReference type="InterPro" id="IPR036055">
    <property type="entry name" value="LDL_receptor-like_sf"/>
</dbReference>
<proteinExistence type="predicted"/>
<dbReference type="Pfam" id="PF00036">
    <property type="entry name" value="EF-hand_1"/>
    <property type="match status" value="1"/>
</dbReference>
<keyword evidence="3" id="KW-0256">Endoplasmic reticulum</keyword>
<dbReference type="Gene3D" id="1.10.238.10">
    <property type="entry name" value="EF-hand"/>
    <property type="match status" value="1"/>
</dbReference>
<dbReference type="InterPro" id="IPR002048">
    <property type="entry name" value="EF_hand_dom"/>
</dbReference>
<name>A0A0N5B2D6_STREA</name>
<dbReference type="GO" id="GO:0006491">
    <property type="term" value="P:N-glycan processing"/>
    <property type="evidence" value="ECO:0007669"/>
    <property type="project" value="TreeGrafter"/>
</dbReference>
<evidence type="ECO:0000256" key="4">
    <source>
        <dbReference type="ARBA" id="ARBA00022837"/>
    </source>
</evidence>
<dbReference type="InterPro" id="IPR011992">
    <property type="entry name" value="EF-hand-dom_pair"/>
</dbReference>
<dbReference type="GO" id="GO:0017177">
    <property type="term" value="C:glucosidase II complex"/>
    <property type="evidence" value="ECO:0007669"/>
    <property type="project" value="TreeGrafter"/>
</dbReference>
<evidence type="ECO:0000256" key="7">
    <source>
        <dbReference type="SAM" id="Coils"/>
    </source>
</evidence>
<feature type="domain" description="MRH" evidence="11">
    <location>
        <begin position="405"/>
        <end position="506"/>
    </location>
</feature>
<evidence type="ECO:0000256" key="5">
    <source>
        <dbReference type="ARBA" id="ARBA00023157"/>
    </source>
</evidence>
<accession>A0A0N5B2D6</accession>
<dbReference type="PROSITE" id="PS51914">
    <property type="entry name" value="MRH"/>
    <property type="match status" value="1"/>
</dbReference>
<dbReference type="SMART" id="SM00054">
    <property type="entry name" value="EFh"/>
    <property type="match status" value="1"/>
</dbReference>
<reference evidence="13" key="1">
    <citation type="submission" date="2017-02" db="UniProtKB">
        <authorList>
            <consortium name="WormBaseParasite"/>
        </authorList>
    </citation>
    <scope>IDENTIFICATION</scope>
</reference>
<feature type="compositionally biased region" description="Basic and acidic residues" evidence="8">
    <location>
        <begin position="238"/>
        <end position="255"/>
    </location>
</feature>
<dbReference type="PROSITE" id="PS50222">
    <property type="entry name" value="EF_HAND_2"/>
    <property type="match status" value="1"/>
</dbReference>
<dbReference type="InterPro" id="IPR039794">
    <property type="entry name" value="Gtb1-like"/>
</dbReference>
<feature type="region of interest" description="Disordered" evidence="8">
    <location>
        <begin position="238"/>
        <end position="264"/>
    </location>
</feature>
<keyword evidence="2 9" id="KW-0732">Signal</keyword>
<dbReference type="AlphaFoldDB" id="A0A0N5B2D6"/>
<evidence type="ECO:0000313" key="13">
    <source>
        <dbReference type="WBParaSite" id="SPAL_0000024300.1"/>
    </source>
</evidence>
<dbReference type="Gene3D" id="4.10.400.10">
    <property type="entry name" value="Low-density Lipoprotein Receptor"/>
    <property type="match status" value="1"/>
</dbReference>
<keyword evidence="4" id="KW-0106">Calcium</keyword>
<dbReference type="SUPFAM" id="SSF47473">
    <property type="entry name" value="EF-hand"/>
    <property type="match status" value="1"/>
</dbReference>
<dbReference type="InterPro" id="IPR028146">
    <property type="entry name" value="PRKCSH_N"/>
</dbReference>
<dbReference type="PROSITE" id="PS50068">
    <property type="entry name" value="LDLRA_2"/>
    <property type="match status" value="1"/>
</dbReference>
<dbReference type="InterPro" id="IPR036607">
    <property type="entry name" value="PRKCSH"/>
</dbReference>
<evidence type="ECO:0000259" key="10">
    <source>
        <dbReference type="PROSITE" id="PS50222"/>
    </source>
</evidence>
<feature type="signal peptide" evidence="9">
    <location>
        <begin position="1"/>
        <end position="19"/>
    </location>
</feature>
<comment type="caution">
    <text evidence="6">Lacks conserved residue(s) required for the propagation of feature annotation.</text>
</comment>
<dbReference type="InterPro" id="IPR044865">
    <property type="entry name" value="MRH_dom"/>
</dbReference>
<sequence length="516" mass="59083">MNKIVAVAILIFSVSFVSTETNRPRGVSLKDGHLYDDTNEKFQCLDGSKTIPFEAVNDDYCDCKDGSDEPGTSACPNGKFYCMNKGYTSKTIPSSMVNDNICDCCDGSDEWDSGVTCPNTCESLGAEAREKAIKKMEVIKEGWEKRKELVVEGEKMYLEQSESITSVKEEVEKLKEEKEKLENELKPFEEKEKELKDKADKIWNETVKAKKDAKAKKMFEQFDINKDGKITLDEIKKISQADSDNDKEVTDDEAKAFFGNNEEADLEKFTNDIYDIIKHDMRHKRSEDESAEKPKEQEGSEKEGNQEEQHEKEGEEAESGKDVESEGHKEDDHADQIKSEDDDEYEHKPEYDEETKAAIAEADKYREKIREISDKMHTQEDSIRNVEKFLEINFGEDKAWASLFKKCFEITQKQYVYKVCLFERTSQKDSSGYGETSLGNWENWLEQDTNPFKIQSYTNGQSCWNGPNRSTKVVIECGRETELVDATEPSKCEYVFTLKSPIACPDPSTINLHDEL</sequence>
<evidence type="ECO:0000256" key="1">
    <source>
        <dbReference type="ARBA" id="ARBA00022387"/>
    </source>
</evidence>
<organism evidence="12 13">
    <name type="scientific">Strongyloides papillosus</name>
    <name type="common">Intestinal threadworm</name>
    <dbReference type="NCBI Taxonomy" id="174720"/>
    <lineage>
        <taxon>Eukaryota</taxon>
        <taxon>Metazoa</taxon>
        <taxon>Ecdysozoa</taxon>
        <taxon>Nematoda</taxon>
        <taxon>Chromadorea</taxon>
        <taxon>Rhabditida</taxon>
        <taxon>Tylenchina</taxon>
        <taxon>Panagrolaimomorpha</taxon>
        <taxon>Strongyloidoidea</taxon>
        <taxon>Strongyloididae</taxon>
        <taxon>Strongyloides</taxon>
    </lineage>
</organism>
<evidence type="ECO:0000256" key="8">
    <source>
        <dbReference type="SAM" id="MobiDB-lite"/>
    </source>
</evidence>
<keyword evidence="5" id="KW-1015">Disulfide bond</keyword>